<dbReference type="EMBL" id="VUNI01000009">
    <property type="protein sequence ID" value="MST74805.1"/>
    <property type="molecule type" value="Genomic_DNA"/>
</dbReference>
<evidence type="ECO:0000256" key="2">
    <source>
        <dbReference type="ARBA" id="ARBA00022801"/>
    </source>
</evidence>
<organism evidence="6 7">
    <name type="scientific">Roseburia porci</name>
    <dbReference type="NCBI Taxonomy" id="2605790"/>
    <lineage>
        <taxon>Bacteria</taxon>
        <taxon>Bacillati</taxon>
        <taxon>Bacillota</taxon>
        <taxon>Clostridia</taxon>
        <taxon>Lachnospirales</taxon>
        <taxon>Lachnospiraceae</taxon>
        <taxon>Roseburia</taxon>
    </lineage>
</organism>
<dbReference type="Proteomes" id="UP000474024">
    <property type="component" value="Unassembled WGS sequence"/>
</dbReference>
<dbReference type="SUPFAM" id="SSF51445">
    <property type="entry name" value="(Trans)glycosidases"/>
    <property type="match status" value="1"/>
</dbReference>
<keyword evidence="3" id="KW-0326">Glycosidase</keyword>
<evidence type="ECO:0000256" key="3">
    <source>
        <dbReference type="ARBA" id="ARBA00023295"/>
    </source>
</evidence>
<dbReference type="Pfam" id="PF02837">
    <property type="entry name" value="Glyco_hydro_2_N"/>
    <property type="match status" value="1"/>
</dbReference>
<dbReference type="SUPFAM" id="SSF49785">
    <property type="entry name" value="Galactose-binding domain-like"/>
    <property type="match status" value="1"/>
</dbReference>
<reference evidence="6 7" key="1">
    <citation type="submission" date="2019-08" db="EMBL/GenBank/DDBJ databases">
        <title>In-depth cultivation of the pig gut microbiome towards novel bacterial diversity and tailored functional studies.</title>
        <authorList>
            <person name="Wylensek D."/>
            <person name="Hitch T.C.A."/>
            <person name="Clavel T."/>
        </authorList>
    </citation>
    <scope>NUCLEOTIDE SEQUENCE [LARGE SCALE GENOMIC DNA]</scope>
    <source>
        <strain evidence="6 7">MUC/MUC-530-WT-4D</strain>
    </source>
</reference>
<dbReference type="InterPro" id="IPR006101">
    <property type="entry name" value="Glyco_hydro_2"/>
</dbReference>
<dbReference type="InterPro" id="IPR017853">
    <property type="entry name" value="GH"/>
</dbReference>
<dbReference type="Pfam" id="PF02836">
    <property type="entry name" value="Glyco_hydro_2_C"/>
    <property type="match status" value="1"/>
</dbReference>
<dbReference type="RefSeq" id="WP_154429772.1">
    <property type="nucleotide sequence ID" value="NZ_VUNI01000009.1"/>
</dbReference>
<dbReference type="Gene3D" id="3.20.20.80">
    <property type="entry name" value="Glycosidases"/>
    <property type="match status" value="1"/>
</dbReference>
<protein>
    <submittedName>
        <fullName evidence="6">Glycoside hydrolase family 2</fullName>
    </submittedName>
</protein>
<dbReference type="InterPro" id="IPR051913">
    <property type="entry name" value="GH2_Domain-Containing"/>
</dbReference>
<dbReference type="InterPro" id="IPR008979">
    <property type="entry name" value="Galactose-bd-like_sf"/>
</dbReference>
<evidence type="ECO:0000313" key="6">
    <source>
        <dbReference type="EMBL" id="MST74805.1"/>
    </source>
</evidence>
<dbReference type="SUPFAM" id="SSF49303">
    <property type="entry name" value="beta-Galactosidase/glucuronidase domain"/>
    <property type="match status" value="1"/>
</dbReference>
<evidence type="ECO:0000259" key="5">
    <source>
        <dbReference type="Pfam" id="PF02837"/>
    </source>
</evidence>
<comment type="similarity">
    <text evidence="1">Belongs to the glycosyl hydrolase 2 family.</text>
</comment>
<comment type="caution">
    <text evidence="6">The sequence shown here is derived from an EMBL/GenBank/DDBJ whole genome shotgun (WGS) entry which is preliminary data.</text>
</comment>
<name>A0A6L5YR50_9FIRM</name>
<keyword evidence="2 6" id="KW-0378">Hydrolase</keyword>
<dbReference type="PRINTS" id="PR00132">
    <property type="entry name" value="GLHYDRLASE2"/>
</dbReference>
<dbReference type="GO" id="GO:0005975">
    <property type="term" value="P:carbohydrate metabolic process"/>
    <property type="evidence" value="ECO:0007669"/>
    <property type="project" value="InterPro"/>
</dbReference>
<gene>
    <name evidence="6" type="ORF">FYJ75_07085</name>
</gene>
<evidence type="ECO:0000259" key="4">
    <source>
        <dbReference type="Pfam" id="PF02836"/>
    </source>
</evidence>
<feature type="domain" description="Glycosyl hydrolases family 2 sugar binding" evidence="5">
    <location>
        <begin position="79"/>
        <end position="145"/>
    </location>
</feature>
<proteinExistence type="inferred from homology"/>
<feature type="domain" description="Glycoside hydrolase family 2 catalytic" evidence="4">
    <location>
        <begin position="309"/>
        <end position="476"/>
    </location>
</feature>
<evidence type="ECO:0000256" key="1">
    <source>
        <dbReference type="ARBA" id="ARBA00007401"/>
    </source>
</evidence>
<sequence length="611" mass="70948">MNQLKTKWGEQLNTGKIHSEYPRPTMVRDSFFSLNGEWDYAIGGKEKPSKYDGRILVPFSPETELSGVQKVLQPEEYLHYRKIFTIPEAFISERVLLHFGAVDQECEVWINGKWIGGHKGGYLPFTFDITDGLKPEEDNELTVRVRDLTEKSSHARGKQKLVRTGKMASIFYTPSSGIWKPVWIESVPGRYIKSLKLTPLFDEGKLEIKTVTNDGEGLFGPEEYHGVLERNPYPNMLHIQIFFKGACIYNGKMDKNAEDTTITIPEMHPWTPETPDLYQIRIQYGRDVVLSYFGMRKFHKQKDGNGIWRFYLNNQPFFFHGVLAQGYWPESLMTPPTDQALKYDIMKMKELGFNTLRMHVKVETERFYYHCDKLGMIVWQDMPNGGGEYNTTFVTYLPNGIPMIGKHVKDKHYGWFARKDEAGRLQYQKDLQEMILFLYNHPSIALWTAFNEGWGQFDAKKATELIRAEDPYRLINEACGWFDQKGGDVNSIHNYLRPLQFKTDGKRVTALTEFGGYACPVLGHLYSETEFGYKDCKNEDGLSDAYEQLYERDIYPNISKGLSATIYTQLNDIEDEINGILTYDRKICKFSKSRIRRVNEKVYRVFEESVE</sequence>
<accession>A0A6L5YR50</accession>
<dbReference type="InterPro" id="IPR006104">
    <property type="entry name" value="Glyco_hydro_2_N"/>
</dbReference>
<dbReference type="InterPro" id="IPR013783">
    <property type="entry name" value="Ig-like_fold"/>
</dbReference>
<keyword evidence="7" id="KW-1185">Reference proteome</keyword>
<dbReference type="Gene3D" id="2.60.40.10">
    <property type="entry name" value="Immunoglobulins"/>
    <property type="match status" value="1"/>
</dbReference>
<dbReference type="InterPro" id="IPR006103">
    <property type="entry name" value="Glyco_hydro_2_cat"/>
</dbReference>
<dbReference type="Gene3D" id="2.60.120.260">
    <property type="entry name" value="Galactose-binding domain-like"/>
    <property type="match status" value="1"/>
</dbReference>
<dbReference type="InterPro" id="IPR036156">
    <property type="entry name" value="Beta-gal/glucu_dom_sf"/>
</dbReference>
<dbReference type="GO" id="GO:0004553">
    <property type="term" value="F:hydrolase activity, hydrolyzing O-glycosyl compounds"/>
    <property type="evidence" value="ECO:0007669"/>
    <property type="project" value="InterPro"/>
</dbReference>
<dbReference type="PANTHER" id="PTHR42732">
    <property type="entry name" value="BETA-GALACTOSIDASE"/>
    <property type="match status" value="1"/>
</dbReference>
<evidence type="ECO:0000313" key="7">
    <source>
        <dbReference type="Proteomes" id="UP000474024"/>
    </source>
</evidence>
<dbReference type="AlphaFoldDB" id="A0A6L5YR50"/>
<dbReference type="PANTHER" id="PTHR42732:SF2">
    <property type="entry name" value="BETA-MANNOSIDASE"/>
    <property type="match status" value="1"/>
</dbReference>